<protein>
    <submittedName>
        <fullName evidence="1">Uncharacterized protein</fullName>
    </submittedName>
</protein>
<comment type="caution">
    <text evidence="1">The sequence shown here is derived from an EMBL/GenBank/DDBJ whole genome shotgun (WGS) entry which is preliminary data.</text>
</comment>
<dbReference type="EMBL" id="SOEC01000024">
    <property type="protein sequence ID" value="TDX23734.1"/>
    <property type="molecule type" value="Genomic_DNA"/>
</dbReference>
<sequence length="35" mass="3908">MLSEMAGTDESHYLLTLRGNETADELQKALSDVLR</sequence>
<dbReference type="AlphaFoldDB" id="A0A4R8FD54"/>
<dbReference type="Proteomes" id="UP000294489">
    <property type="component" value="Unassembled WGS sequence"/>
</dbReference>
<accession>A0A4R8FD54</accession>
<evidence type="ECO:0000313" key="2">
    <source>
        <dbReference type="Proteomes" id="UP000294489"/>
    </source>
</evidence>
<reference evidence="1 2" key="1">
    <citation type="submission" date="2019-03" db="EMBL/GenBank/DDBJ databases">
        <title>Freshwater and sediment microbial communities from various areas in North America, analyzing microbe dynamics in response to fracking.</title>
        <authorList>
            <person name="Lamendella R."/>
        </authorList>
    </citation>
    <scope>NUCLEOTIDE SEQUENCE [LARGE SCALE GENOMIC DNA]</scope>
    <source>
        <strain evidence="1 2">6_TX</strain>
    </source>
</reference>
<proteinExistence type="predicted"/>
<name>A0A4R8FD54_9GAMM</name>
<evidence type="ECO:0000313" key="1">
    <source>
        <dbReference type="EMBL" id="TDX23734.1"/>
    </source>
</evidence>
<organism evidence="1 2">
    <name type="scientific">Modicisalibacter xianhensis</name>
    <dbReference type="NCBI Taxonomy" id="442341"/>
    <lineage>
        <taxon>Bacteria</taxon>
        <taxon>Pseudomonadati</taxon>
        <taxon>Pseudomonadota</taxon>
        <taxon>Gammaproteobacteria</taxon>
        <taxon>Oceanospirillales</taxon>
        <taxon>Halomonadaceae</taxon>
        <taxon>Modicisalibacter</taxon>
    </lineage>
</organism>
<gene>
    <name evidence="1" type="ORF">DFO67_12451</name>
</gene>